<proteinExistence type="predicted"/>
<dbReference type="Proteomes" id="UP001145114">
    <property type="component" value="Unassembled WGS sequence"/>
</dbReference>
<evidence type="ECO:0000313" key="2">
    <source>
        <dbReference type="Proteomes" id="UP001145114"/>
    </source>
</evidence>
<name>A0ACC1HEZ8_9FUNG</name>
<accession>A0ACC1HEZ8</accession>
<feature type="non-terminal residue" evidence="1">
    <location>
        <position position="1"/>
    </location>
</feature>
<reference evidence="1" key="1">
    <citation type="submission" date="2022-06" db="EMBL/GenBank/DDBJ databases">
        <title>Phylogenomic reconstructions and comparative analyses of Kickxellomycotina fungi.</title>
        <authorList>
            <person name="Reynolds N.K."/>
            <person name="Stajich J.E."/>
            <person name="Barry K."/>
            <person name="Grigoriev I.V."/>
            <person name="Crous P."/>
            <person name="Smith M.E."/>
        </authorList>
    </citation>
    <scope>NUCLEOTIDE SEQUENCE</scope>
    <source>
        <strain evidence="1">RSA 2271</strain>
    </source>
</reference>
<dbReference type="EMBL" id="JAMZIH010005704">
    <property type="protein sequence ID" value="KAJ1674762.1"/>
    <property type="molecule type" value="Genomic_DNA"/>
</dbReference>
<organism evidence="1 2">
    <name type="scientific">Spiromyces aspiralis</name>
    <dbReference type="NCBI Taxonomy" id="68401"/>
    <lineage>
        <taxon>Eukaryota</taxon>
        <taxon>Fungi</taxon>
        <taxon>Fungi incertae sedis</taxon>
        <taxon>Zoopagomycota</taxon>
        <taxon>Kickxellomycotina</taxon>
        <taxon>Kickxellomycetes</taxon>
        <taxon>Kickxellales</taxon>
        <taxon>Kickxellaceae</taxon>
        <taxon>Spiromyces</taxon>
    </lineage>
</organism>
<protein>
    <submittedName>
        <fullName evidence="1">Uncharacterized protein</fullName>
    </submittedName>
</protein>
<keyword evidence="2" id="KW-1185">Reference proteome</keyword>
<comment type="caution">
    <text evidence="1">The sequence shown here is derived from an EMBL/GenBank/DDBJ whole genome shotgun (WGS) entry which is preliminary data.</text>
</comment>
<gene>
    <name evidence="1" type="ORF">EV182_002619</name>
</gene>
<evidence type="ECO:0000313" key="1">
    <source>
        <dbReference type="EMBL" id="KAJ1674762.1"/>
    </source>
</evidence>
<sequence length="182" mass="20475">EAEDLIIDYLKKVNRPYSASDVSSNLHNQVSKVNAQKILISLAESGVDNIDVPSVEEAEEVEEQIKELSEEVAALKSENGAMQAKLNALNSSLTNEQITKRIEELKDKASIPCLCATPRNAANTAKLQVLRSGEVISEEEKQRIVNYHEEMVKLYKKRKRMARFYPSLVVMSAVHTWPSLMF</sequence>